<evidence type="ECO:0000256" key="2">
    <source>
        <dbReference type="ARBA" id="ARBA00006370"/>
    </source>
</evidence>
<protein>
    <recommendedName>
        <fullName evidence="7">MD-2-related lipid-recognition domain-containing protein</fullName>
    </recommendedName>
</protein>
<evidence type="ECO:0000256" key="6">
    <source>
        <dbReference type="SAM" id="SignalP"/>
    </source>
</evidence>
<dbReference type="FunFam" id="2.60.40.770:FF:000001">
    <property type="entry name" value="NPC intracellular cholesterol transporter 2"/>
    <property type="match status" value="1"/>
</dbReference>
<keyword evidence="3" id="KW-0964">Secreted</keyword>
<gene>
    <name evidence="8" type="ORF">PHAECO_LOCUS7238</name>
</gene>
<organism evidence="8 9">
    <name type="scientific">Phaedon cochleariae</name>
    <name type="common">Mustard beetle</name>
    <dbReference type="NCBI Taxonomy" id="80249"/>
    <lineage>
        <taxon>Eukaryota</taxon>
        <taxon>Metazoa</taxon>
        <taxon>Ecdysozoa</taxon>
        <taxon>Arthropoda</taxon>
        <taxon>Hexapoda</taxon>
        <taxon>Insecta</taxon>
        <taxon>Pterygota</taxon>
        <taxon>Neoptera</taxon>
        <taxon>Endopterygota</taxon>
        <taxon>Coleoptera</taxon>
        <taxon>Polyphaga</taxon>
        <taxon>Cucujiformia</taxon>
        <taxon>Chrysomeloidea</taxon>
        <taxon>Chrysomelidae</taxon>
        <taxon>Chrysomelinae</taxon>
        <taxon>Chrysomelini</taxon>
        <taxon>Phaedon</taxon>
    </lineage>
</organism>
<reference evidence="8" key="1">
    <citation type="submission" date="2022-01" db="EMBL/GenBank/DDBJ databases">
        <authorList>
            <person name="King R."/>
        </authorList>
    </citation>
    <scope>NUCLEOTIDE SEQUENCE</scope>
</reference>
<evidence type="ECO:0000256" key="1">
    <source>
        <dbReference type="ARBA" id="ARBA00004613"/>
    </source>
</evidence>
<evidence type="ECO:0000256" key="5">
    <source>
        <dbReference type="ARBA" id="ARBA00023157"/>
    </source>
</evidence>
<reference evidence="8" key="2">
    <citation type="submission" date="2022-10" db="EMBL/GenBank/DDBJ databases">
        <authorList>
            <consortium name="ENA_rothamsted_submissions"/>
            <consortium name="culmorum"/>
            <person name="King R."/>
        </authorList>
    </citation>
    <scope>NUCLEOTIDE SEQUENCE</scope>
</reference>
<dbReference type="EMBL" id="OU896709">
    <property type="protein sequence ID" value="CAH1159920.1"/>
    <property type="molecule type" value="Genomic_DNA"/>
</dbReference>
<evidence type="ECO:0000313" key="8">
    <source>
        <dbReference type="EMBL" id="CAH1159920.1"/>
    </source>
</evidence>
<evidence type="ECO:0000256" key="3">
    <source>
        <dbReference type="ARBA" id="ARBA00022525"/>
    </source>
</evidence>
<keyword evidence="4 6" id="KW-0732">Signal</keyword>
<dbReference type="InterPro" id="IPR014756">
    <property type="entry name" value="Ig_E-set"/>
</dbReference>
<feature type="chain" id="PRO_5040431117" description="MD-2-related lipid-recognition domain-containing protein" evidence="6">
    <location>
        <begin position="23"/>
        <end position="151"/>
    </location>
</feature>
<dbReference type="AlphaFoldDB" id="A0A9P0DIY0"/>
<comment type="similarity">
    <text evidence="2">Belongs to the NPC2 family.</text>
</comment>
<dbReference type="PANTHER" id="PTHR11306">
    <property type="entry name" value="NIEMANN PICK TYPE C2 PROTEIN NPC2-RELATED"/>
    <property type="match status" value="1"/>
</dbReference>
<comment type="subcellular location">
    <subcellularLocation>
        <location evidence="1">Secreted</location>
    </subcellularLocation>
</comment>
<dbReference type="InterPro" id="IPR033916">
    <property type="entry name" value="ML_Npc2-like"/>
</dbReference>
<keyword evidence="9" id="KW-1185">Reference proteome</keyword>
<sequence length="151" mass="15991">MESKTLLVFAVLLLSLGVYCYAADIEDCGSAVGSIVKVDIAGCGDKARCPLKRNTNATMNIDFKSNVDSSNVTAVVYGIVLGIKTSFALPNPNGCVDSGISCPIKAGETYTYSTTLPVESSYPRVTVTIQWELQTDDGSDLICAKIPAKII</sequence>
<dbReference type="InterPro" id="IPR039670">
    <property type="entry name" value="NPC2-like"/>
</dbReference>
<proteinExistence type="inferred from homology"/>
<accession>A0A9P0DIY0</accession>
<dbReference type="Proteomes" id="UP001153737">
    <property type="component" value="Chromosome 3"/>
</dbReference>
<keyword evidence="5" id="KW-1015">Disulfide bond</keyword>
<dbReference type="PANTHER" id="PTHR11306:SF36">
    <property type="entry name" value="NIEMANN-PICK TYPE C-2C-RELATED"/>
    <property type="match status" value="1"/>
</dbReference>
<dbReference type="OrthoDB" id="4937502at2759"/>
<evidence type="ECO:0000313" key="9">
    <source>
        <dbReference type="Proteomes" id="UP001153737"/>
    </source>
</evidence>
<dbReference type="GO" id="GO:0032367">
    <property type="term" value="P:intracellular cholesterol transport"/>
    <property type="evidence" value="ECO:0007669"/>
    <property type="project" value="InterPro"/>
</dbReference>
<dbReference type="Gene3D" id="2.60.40.770">
    <property type="match status" value="1"/>
</dbReference>
<dbReference type="GO" id="GO:0032934">
    <property type="term" value="F:sterol binding"/>
    <property type="evidence" value="ECO:0007669"/>
    <property type="project" value="InterPro"/>
</dbReference>
<dbReference type="SMART" id="SM00737">
    <property type="entry name" value="ML"/>
    <property type="match status" value="1"/>
</dbReference>
<dbReference type="GO" id="GO:0005576">
    <property type="term" value="C:extracellular region"/>
    <property type="evidence" value="ECO:0007669"/>
    <property type="project" value="UniProtKB-SubCell"/>
</dbReference>
<dbReference type="InterPro" id="IPR003172">
    <property type="entry name" value="ML_dom"/>
</dbReference>
<evidence type="ECO:0000259" key="7">
    <source>
        <dbReference type="SMART" id="SM00737"/>
    </source>
</evidence>
<dbReference type="CDD" id="cd00916">
    <property type="entry name" value="Npc2_like"/>
    <property type="match status" value="1"/>
</dbReference>
<evidence type="ECO:0000256" key="4">
    <source>
        <dbReference type="ARBA" id="ARBA00022729"/>
    </source>
</evidence>
<dbReference type="Pfam" id="PF02221">
    <property type="entry name" value="E1_DerP2_DerF2"/>
    <property type="match status" value="1"/>
</dbReference>
<name>A0A9P0DIY0_PHACE</name>
<feature type="signal peptide" evidence="6">
    <location>
        <begin position="1"/>
        <end position="22"/>
    </location>
</feature>
<dbReference type="SUPFAM" id="SSF81296">
    <property type="entry name" value="E set domains"/>
    <property type="match status" value="1"/>
</dbReference>
<feature type="domain" description="MD-2-related lipid-recognition" evidence="7">
    <location>
        <begin position="25"/>
        <end position="148"/>
    </location>
</feature>